<keyword evidence="7" id="KW-1133">Transmembrane helix</keyword>
<dbReference type="GO" id="GO:0016757">
    <property type="term" value="F:glycosyltransferase activity"/>
    <property type="evidence" value="ECO:0007669"/>
    <property type="project" value="UniProtKB-KW"/>
</dbReference>
<evidence type="ECO:0000256" key="7">
    <source>
        <dbReference type="ARBA" id="ARBA00022989"/>
    </source>
</evidence>
<dbReference type="Gene3D" id="3.90.550.50">
    <property type="match status" value="2"/>
</dbReference>
<dbReference type="InterPro" id="IPR003378">
    <property type="entry name" value="Fringe-like_glycosylTrfase"/>
</dbReference>
<evidence type="ECO:0000256" key="4">
    <source>
        <dbReference type="ARBA" id="ARBA00022679"/>
    </source>
</evidence>
<protein>
    <recommendedName>
        <fullName evidence="10">Fringe-like glycosyltransferase domain-containing protein</fullName>
    </recommendedName>
</protein>
<sequence>MIEGGGGSTIEPGPRDLVFVVLSQEGSSHLQNRAHVLRQDIQEQARALEQVNNNILTSAITSPVYYESYVLDSHHQSSLLRELRVRPSSPVQSITSDVLDSLISPVYYESYVSDSHHQSTLLRYMRSSLIPAHGPYSLYFLGEFMDRYSLYFPGEFMDHYSLYFPGEFMDRTPCTSLGEFMDRTSCTSQVSSWTVRPVLSGEFMDRTPCTSLGEFMDRTSCTSQVSSWTVRPVLSGEFMDHTSCTSQVSLHPLPCPALDVKVEAGRLNSLHGANSSWVIFCESHTKFNLTRLLSLLSEFDETKEVWLGHSLWDREATIIHHFASPQHFKYPHIASGVVFSTAILRRLSSRLEDETRPKTDFSIDPSHELSLYVWNKGRGTALSHSNLLCLHRQPHCASYVVPFQPCGDPVPNRSIYFAVKTCGKFHKDRIPVVKSTWAKYTRYIGFYSEVEDNSIPTINVGVANTDHGHCGKTLAILGHVAALSVSLPDIHWVVVADDDTILRLQQLLSCFDSSRPVAVGERYGYNVQRSSQGYNYITGGGGMVFSLLLVRRLVDSGLCRCPSISTPDDMFLGVCLARLGVPITHSPLFHQARPVDYAPEYLTTHDPVSFHKHWMIDPVGVYQDWFAEFDQRADLEADEHKHLEL</sequence>
<accession>A0A7R9K5T6</accession>
<evidence type="ECO:0000256" key="5">
    <source>
        <dbReference type="ARBA" id="ARBA00022692"/>
    </source>
</evidence>
<name>A0A7R9K5T6_TIMGE</name>
<comment type="similarity">
    <text evidence="2">Belongs to the glycosyltransferase 31 family.</text>
</comment>
<dbReference type="GO" id="GO:0012505">
    <property type="term" value="C:endomembrane system"/>
    <property type="evidence" value="ECO:0007669"/>
    <property type="project" value="UniProtKB-SubCell"/>
</dbReference>
<dbReference type="GO" id="GO:0016020">
    <property type="term" value="C:membrane"/>
    <property type="evidence" value="ECO:0007669"/>
    <property type="project" value="UniProtKB-SubCell"/>
</dbReference>
<evidence type="ECO:0000256" key="9">
    <source>
        <dbReference type="ARBA" id="ARBA00037847"/>
    </source>
</evidence>
<keyword evidence="4" id="KW-0808">Transferase</keyword>
<reference evidence="11" key="1">
    <citation type="submission" date="2020-11" db="EMBL/GenBank/DDBJ databases">
        <authorList>
            <person name="Tran Van P."/>
        </authorList>
    </citation>
    <scope>NUCLEOTIDE SEQUENCE</scope>
</reference>
<keyword evidence="3" id="KW-0328">Glycosyltransferase</keyword>
<dbReference type="Pfam" id="PF02434">
    <property type="entry name" value="Fringe"/>
    <property type="match status" value="2"/>
</dbReference>
<feature type="domain" description="Fringe-like glycosyltransferase" evidence="10">
    <location>
        <begin position="272"/>
        <end position="364"/>
    </location>
</feature>
<organism evidence="11">
    <name type="scientific">Timema genevievae</name>
    <name type="common">Walking stick</name>
    <dbReference type="NCBI Taxonomy" id="629358"/>
    <lineage>
        <taxon>Eukaryota</taxon>
        <taxon>Metazoa</taxon>
        <taxon>Ecdysozoa</taxon>
        <taxon>Arthropoda</taxon>
        <taxon>Hexapoda</taxon>
        <taxon>Insecta</taxon>
        <taxon>Pterygota</taxon>
        <taxon>Neoptera</taxon>
        <taxon>Polyneoptera</taxon>
        <taxon>Phasmatodea</taxon>
        <taxon>Timematodea</taxon>
        <taxon>Timematoidea</taxon>
        <taxon>Timematidae</taxon>
        <taxon>Timema</taxon>
    </lineage>
</organism>
<evidence type="ECO:0000256" key="2">
    <source>
        <dbReference type="ARBA" id="ARBA00008661"/>
    </source>
</evidence>
<keyword evidence="6" id="KW-0735">Signal-anchor</keyword>
<comment type="subcellular location">
    <subcellularLocation>
        <location evidence="9">Endomembrane system</location>
        <topology evidence="9">Single-pass membrane protein</topology>
    </subcellularLocation>
    <subcellularLocation>
        <location evidence="1">Membrane</location>
        <topology evidence="1">Single-pass type II membrane protein</topology>
    </subcellularLocation>
</comment>
<dbReference type="PANTHER" id="PTHR10811">
    <property type="entry name" value="FRINGE-RELATED"/>
    <property type="match status" value="1"/>
</dbReference>
<evidence type="ECO:0000259" key="10">
    <source>
        <dbReference type="Pfam" id="PF02434"/>
    </source>
</evidence>
<keyword evidence="5" id="KW-0812">Transmembrane</keyword>
<evidence type="ECO:0000256" key="3">
    <source>
        <dbReference type="ARBA" id="ARBA00022676"/>
    </source>
</evidence>
<keyword evidence="8" id="KW-0472">Membrane</keyword>
<evidence type="ECO:0000313" key="11">
    <source>
        <dbReference type="EMBL" id="CAD7602814.1"/>
    </source>
</evidence>
<evidence type="ECO:0000256" key="6">
    <source>
        <dbReference type="ARBA" id="ARBA00022968"/>
    </source>
</evidence>
<dbReference type="EMBL" id="OE843307">
    <property type="protein sequence ID" value="CAD7602814.1"/>
    <property type="molecule type" value="Genomic_DNA"/>
</dbReference>
<feature type="domain" description="Fringe-like glycosyltransferase" evidence="10">
    <location>
        <begin position="412"/>
        <end position="614"/>
    </location>
</feature>
<proteinExistence type="inferred from homology"/>
<gene>
    <name evidence="11" type="ORF">TGEB3V08_LOCUS8494</name>
</gene>
<evidence type="ECO:0000256" key="1">
    <source>
        <dbReference type="ARBA" id="ARBA00004606"/>
    </source>
</evidence>
<dbReference type="FunFam" id="3.90.550.50:FF:000008">
    <property type="entry name" value="Beta-1,3-glucosyltransferase"/>
    <property type="match status" value="1"/>
</dbReference>
<dbReference type="AlphaFoldDB" id="A0A7R9K5T6"/>
<evidence type="ECO:0000256" key="8">
    <source>
        <dbReference type="ARBA" id="ARBA00023136"/>
    </source>
</evidence>